<dbReference type="OrthoDB" id="4746152at2"/>
<gene>
    <name evidence="2" type="ORF">LAUMK136_04692</name>
</gene>
<evidence type="ECO:0000313" key="2">
    <source>
        <dbReference type="EMBL" id="VBA42664.1"/>
    </source>
</evidence>
<dbReference type="Pfam" id="PF05305">
    <property type="entry name" value="DUF732"/>
    <property type="match status" value="1"/>
</dbReference>
<evidence type="ECO:0000259" key="1">
    <source>
        <dbReference type="Pfam" id="PF05305"/>
    </source>
</evidence>
<protein>
    <recommendedName>
        <fullName evidence="1">DUF732 domain-containing protein</fullName>
    </recommendedName>
</protein>
<name>A0A498QD06_9MYCO</name>
<reference evidence="2 3" key="1">
    <citation type="submission" date="2018-09" db="EMBL/GenBank/DDBJ databases">
        <authorList>
            <person name="Tagini F."/>
        </authorList>
    </citation>
    <scope>NUCLEOTIDE SEQUENCE [LARGE SCALE GENOMIC DNA]</scope>
    <source>
        <strain evidence="2 3">MK136</strain>
    </source>
</reference>
<dbReference type="AlphaFoldDB" id="A0A498QD06"/>
<dbReference type="Proteomes" id="UP000273307">
    <property type="component" value="Unassembled WGS sequence"/>
</dbReference>
<accession>A0A498QD06</accession>
<proteinExistence type="predicted"/>
<dbReference type="EMBL" id="UPHP01000123">
    <property type="protein sequence ID" value="VBA42664.1"/>
    <property type="molecule type" value="Genomic_DNA"/>
</dbReference>
<evidence type="ECO:0000313" key="3">
    <source>
        <dbReference type="Proteomes" id="UP000273307"/>
    </source>
</evidence>
<sequence length="146" mass="15637">MAACSMSKGSDVGLLRSFTKILLAMTIVLASLLVTPSVVPLARAEGTACESRGFDLADCDRMYITDLDRRNLTYNEPGNAIRIGHVIADYLAGHPTMKGVTVMANKIIKDNPGWTPQMAVSLIKVAVHYYGPPGLEERLESAASAA</sequence>
<keyword evidence="3" id="KW-1185">Reference proteome</keyword>
<organism evidence="2 3">
    <name type="scientific">Mycobacterium attenuatum</name>
    <dbReference type="NCBI Taxonomy" id="2341086"/>
    <lineage>
        <taxon>Bacteria</taxon>
        <taxon>Bacillati</taxon>
        <taxon>Actinomycetota</taxon>
        <taxon>Actinomycetes</taxon>
        <taxon>Mycobacteriales</taxon>
        <taxon>Mycobacteriaceae</taxon>
        <taxon>Mycobacterium</taxon>
    </lineage>
</organism>
<feature type="domain" description="DUF732" evidence="1">
    <location>
        <begin position="60"/>
        <end position="132"/>
    </location>
</feature>
<dbReference type="InterPro" id="IPR007969">
    <property type="entry name" value="DUF732"/>
</dbReference>